<dbReference type="Gene3D" id="3.10.580.10">
    <property type="entry name" value="CBS-domain"/>
    <property type="match status" value="1"/>
</dbReference>
<dbReference type="InParanoid" id="A0A2S8SUI6"/>
<accession>A0A2S8SUI6</accession>
<name>A0A2S8SUI6_9BACT</name>
<comment type="caution">
    <text evidence="3">The sequence shown here is derived from an EMBL/GenBank/DDBJ whole genome shotgun (WGS) entry which is preliminary data.</text>
</comment>
<evidence type="ECO:0000313" key="4">
    <source>
        <dbReference type="Proteomes" id="UP000237684"/>
    </source>
</evidence>
<dbReference type="PROSITE" id="PS51371">
    <property type="entry name" value="CBS"/>
    <property type="match status" value="1"/>
</dbReference>
<gene>
    <name evidence="3" type="ORF">B1R32_105130</name>
</gene>
<feature type="domain" description="CBS" evidence="2">
    <location>
        <begin position="115"/>
        <end position="170"/>
    </location>
</feature>
<dbReference type="SUPFAM" id="SSF54631">
    <property type="entry name" value="CBS-domain pair"/>
    <property type="match status" value="1"/>
</dbReference>
<dbReference type="SMART" id="SM00116">
    <property type="entry name" value="CBS"/>
    <property type="match status" value="2"/>
</dbReference>
<organism evidence="3 4">
    <name type="scientific">Abditibacterium utsteinense</name>
    <dbReference type="NCBI Taxonomy" id="1960156"/>
    <lineage>
        <taxon>Bacteria</taxon>
        <taxon>Pseudomonadati</taxon>
        <taxon>Abditibacteriota</taxon>
        <taxon>Abditibacteriia</taxon>
        <taxon>Abditibacteriales</taxon>
        <taxon>Abditibacteriaceae</taxon>
        <taxon>Abditibacterium</taxon>
    </lineage>
</organism>
<dbReference type="OrthoDB" id="49104at2"/>
<protein>
    <submittedName>
        <fullName evidence="3">CBS domain-containing protein</fullName>
    </submittedName>
</protein>
<dbReference type="Pfam" id="PF00571">
    <property type="entry name" value="CBS"/>
    <property type="match status" value="1"/>
</dbReference>
<dbReference type="CDD" id="cd02205">
    <property type="entry name" value="CBS_pair_SF"/>
    <property type="match status" value="1"/>
</dbReference>
<dbReference type="Proteomes" id="UP000237684">
    <property type="component" value="Unassembled WGS sequence"/>
</dbReference>
<evidence type="ECO:0000313" key="3">
    <source>
        <dbReference type="EMBL" id="PQV64448.1"/>
    </source>
</evidence>
<dbReference type="InterPro" id="IPR000644">
    <property type="entry name" value="CBS_dom"/>
</dbReference>
<dbReference type="EMBL" id="NIGF01000005">
    <property type="protein sequence ID" value="PQV64448.1"/>
    <property type="molecule type" value="Genomic_DNA"/>
</dbReference>
<dbReference type="InterPro" id="IPR046342">
    <property type="entry name" value="CBS_dom_sf"/>
</dbReference>
<evidence type="ECO:0000256" key="1">
    <source>
        <dbReference type="PROSITE-ProRule" id="PRU00703"/>
    </source>
</evidence>
<keyword evidence="1" id="KW-0129">CBS domain</keyword>
<dbReference type="RefSeq" id="WP_157947570.1">
    <property type="nucleotide sequence ID" value="NZ_NIGF01000005.1"/>
</dbReference>
<sequence>MNEVSNADPPIAQVSSEELKRIERFIAAYNRIDERLQREMESPNTFRSAVDNFARRTPFWRDAETLRTFAALRNFLIHEKLRPFDYPCVPSEAATREIERIGEDLTHPAIIGEVFGREVLTLSPSAPLQSALEQIARRNVSRFPIYQNKDFVGLLTENGIARFLSQIVASGAKFDAQTPIREVLPRETKRRNFRFADSQTSVAQAAFWFHEDTFLEAILISDGGNEKSPLRGIVTRGDVAGWID</sequence>
<dbReference type="AlphaFoldDB" id="A0A2S8SUI6"/>
<reference evidence="3 4" key="1">
    <citation type="journal article" date="2018" name="Syst. Appl. Microbiol.">
        <title>Abditibacterium utsteinense sp. nov., the first cultivated member of candidate phylum FBP, isolated from ice-free Antarctic soil samples.</title>
        <authorList>
            <person name="Tahon G."/>
            <person name="Tytgat B."/>
            <person name="Lebbe L."/>
            <person name="Carlier A."/>
            <person name="Willems A."/>
        </authorList>
    </citation>
    <scope>NUCLEOTIDE SEQUENCE [LARGE SCALE GENOMIC DNA]</scope>
    <source>
        <strain evidence="3 4">LMG 29911</strain>
    </source>
</reference>
<keyword evidence="4" id="KW-1185">Reference proteome</keyword>
<proteinExistence type="predicted"/>
<evidence type="ECO:0000259" key="2">
    <source>
        <dbReference type="PROSITE" id="PS51371"/>
    </source>
</evidence>